<reference evidence="1 2" key="1">
    <citation type="journal article" date="2019" name="Sci. Rep.">
        <title>Orb-weaving spider Araneus ventricosus genome elucidates the spidroin gene catalogue.</title>
        <authorList>
            <person name="Kono N."/>
            <person name="Nakamura H."/>
            <person name="Ohtoshi R."/>
            <person name="Moran D.A.P."/>
            <person name="Shinohara A."/>
            <person name="Yoshida Y."/>
            <person name="Fujiwara M."/>
            <person name="Mori M."/>
            <person name="Tomita M."/>
            <person name="Arakawa K."/>
        </authorList>
    </citation>
    <scope>NUCLEOTIDE SEQUENCE [LARGE SCALE GENOMIC DNA]</scope>
</reference>
<evidence type="ECO:0000313" key="1">
    <source>
        <dbReference type="EMBL" id="GBM74832.1"/>
    </source>
</evidence>
<dbReference type="AlphaFoldDB" id="A0A4Y2IBM8"/>
<name>A0A4Y2IBM8_ARAVE</name>
<protein>
    <submittedName>
        <fullName evidence="1">Uncharacterized protein</fullName>
    </submittedName>
</protein>
<accession>A0A4Y2IBM8</accession>
<comment type="caution">
    <text evidence="1">The sequence shown here is derived from an EMBL/GenBank/DDBJ whole genome shotgun (WGS) entry which is preliminary data.</text>
</comment>
<keyword evidence="2" id="KW-1185">Reference proteome</keyword>
<proteinExistence type="predicted"/>
<organism evidence="1 2">
    <name type="scientific">Araneus ventricosus</name>
    <name type="common">Orbweaver spider</name>
    <name type="synonym">Epeira ventricosa</name>
    <dbReference type="NCBI Taxonomy" id="182803"/>
    <lineage>
        <taxon>Eukaryota</taxon>
        <taxon>Metazoa</taxon>
        <taxon>Ecdysozoa</taxon>
        <taxon>Arthropoda</taxon>
        <taxon>Chelicerata</taxon>
        <taxon>Arachnida</taxon>
        <taxon>Araneae</taxon>
        <taxon>Araneomorphae</taxon>
        <taxon>Entelegynae</taxon>
        <taxon>Araneoidea</taxon>
        <taxon>Araneidae</taxon>
        <taxon>Araneus</taxon>
    </lineage>
</organism>
<sequence length="149" mass="17595">MTTDIITHWPTFDPQNGCNSPWRGCHKSLVDGWIQIVPYVHAAVTQFLDIPTWWLSSELPFHDIPNLLYRIKIRQDRFPGHYLKFISMILEPLHHNSSLVTWSVILLEDSISSWEGRRHIRLKLVCNDVHIVCRFHSVFYRKHGSQTRP</sequence>
<gene>
    <name evidence="1" type="ORF">AVEN_179932_1</name>
</gene>
<dbReference type="Proteomes" id="UP000499080">
    <property type="component" value="Unassembled WGS sequence"/>
</dbReference>
<dbReference type="EMBL" id="BGPR01002519">
    <property type="protein sequence ID" value="GBM74832.1"/>
    <property type="molecule type" value="Genomic_DNA"/>
</dbReference>
<evidence type="ECO:0000313" key="2">
    <source>
        <dbReference type="Proteomes" id="UP000499080"/>
    </source>
</evidence>